<comment type="caution">
    <text evidence="1">The sequence shown here is derived from an EMBL/GenBank/DDBJ whole genome shotgun (WGS) entry which is preliminary data.</text>
</comment>
<keyword evidence="2" id="KW-1185">Reference proteome</keyword>
<gene>
    <name evidence="1" type="ORF">Krac_4667</name>
</gene>
<dbReference type="Proteomes" id="UP000004508">
    <property type="component" value="Unassembled WGS sequence"/>
</dbReference>
<name>D6TTC3_KTERA</name>
<dbReference type="InParanoid" id="D6TTC3"/>
<dbReference type="AlphaFoldDB" id="D6TTC3"/>
<protein>
    <submittedName>
        <fullName evidence="1">Uncharacterized protein</fullName>
    </submittedName>
</protein>
<sequence>MFGKVVAKFVEVMLPTRSPLGDPLLGCAQHGWLDTAGAHPPNLLRSDEAARLQHLKVLNDCWKRHSKWLGEFADRRRSLTQPLHYDSPSWVCQRVEDEIKRDIIVKHVLNYNGQPGICQVPPQGVSTSCSKSLFCNTGSGSPLSAQCDFGLFTGFGVPGQNLS</sequence>
<proteinExistence type="predicted"/>
<organism evidence="1 2">
    <name type="scientific">Ktedonobacter racemifer DSM 44963</name>
    <dbReference type="NCBI Taxonomy" id="485913"/>
    <lineage>
        <taxon>Bacteria</taxon>
        <taxon>Bacillati</taxon>
        <taxon>Chloroflexota</taxon>
        <taxon>Ktedonobacteria</taxon>
        <taxon>Ktedonobacterales</taxon>
        <taxon>Ktedonobacteraceae</taxon>
        <taxon>Ktedonobacter</taxon>
    </lineage>
</organism>
<evidence type="ECO:0000313" key="2">
    <source>
        <dbReference type="Proteomes" id="UP000004508"/>
    </source>
</evidence>
<reference evidence="1 2" key="1">
    <citation type="journal article" date="2011" name="Stand. Genomic Sci.">
        <title>Non-contiguous finished genome sequence and contextual data of the filamentous soil bacterium Ktedonobacter racemifer type strain (SOSP1-21).</title>
        <authorList>
            <person name="Chang Y.J."/>
            <person name="Land M."/>
            <person name="Hauser L."/>
            <person name="Chertkov O."/>
            <person name="Del Rio T.G."/>
            <person name="Nolan M."/>
            <person name="Copeland A."/>
            <person name="Tice H."/>
            <person name="Cheng J.F."/>
            <person name="Lucas S."/>
            <person name="Han C."/>
            <person name="Goodwin L."/>
            <person name="Pitluck S."/>
            <person name="Ivanova N."/>
            <person name="Ovchinikova G."/>
            <person name="Pati A."/>
            <person name="Chen A."/>
            <person name="Palaniappan K."/>
            <person name="Mavromatis K."/>
            <person name="Liolios K."/>
            <person name="Brettin T."/>
            <person name="Fiebig A."/>
            <person name="Rohde M."/>
            <person name="Abt B."/>
            <person name="Goker M."/>
            <person name="Detter J.C."/>
            <person name="Woyke T."/>
            <person name="Bristow J."/>
            <person name="Eisen J.A."/>
            <person name="Markowitz V."/>
            <person name="Hugenholtz P."/>
            <person name="Kyrpides N.C."/>
            <person name="Klenk H.P."/>
            <person name="Lapidus A."/>
        </authorList>
    </citation>
    <scope>NUCLEOTIDE SEQUENCE [LARGE SCALE GENOMIC DNA]</scope>
    <source>
        <strain evidence="2">DSM 44963</strain>
    </source>
</reference>
<accession>D6TTC3</accession>
<evidence type="ECO:0000313" key="1">
    <source>
        <dbReference type="EMBL" id="EFH83674.1"/>
    </source>
</evidence>
<dbReference type="STRING" id="485913.Krac_4667"/>
<dbReference type="EMBL" id="ADVG01000003">
    <property type="protein sequence ID" value="EFH83674.1"/>
    <property type="molecule type" value="Genomic_DNA"/>
</dbReference>